<gene>
    <name evidence="8" type="ORF">GWC95_15540</name>
</gene>
<evidence type="ECO:0000256" key="5">
    <source>
        <dbReference type="ARBA" id="ARBA00023237"/>
    </source>
</evidence>
<dbReference type="SUPFAM" id="SSF48452">
    <property type="entry name" value="TPR-like"/>
    <property type="match status" value="1"/>
</dbReference>
<keyword evidence="3" id="KW-0732">Signal</keyword>
<evidence type="ECO:0000256" key="2">
    <source>
        <dbReference type="ARBA" id="ARBA00006275"/>
    </source>
</evidence>
<feature type="domain" description="SusD-like N-terminal" evidence="7">
    <location>
        <begin position="112"/>
        <end position="239"/>
    </location>
</feature>
<dbReference type="Gene3D" id="1.25.40.390">
    <property type="match status" value="1"/>
</dbReference>
<accession>A0ABW9ZW33</accession>
<name>A0ABW9ZW33_9BACT</name>
<evidence type="ECO:0000256" key="4">
    <source>
        <dbReference type="ARBA" id="ARBA00023136"/>
    </source>
</evidence>
<evidence type="ECO:0000259" key="6">
    <source>
        <dbReference type="Pfam" id="PF07980"/>
    </source>
</evidence>
<protein>
    <submittedName>
        <fullName evidence="8">RagB/SusD family nutrient uptake outer membrane protein</fullName>
    </submittedName>
</protein>
<evidence type="ECO:0000313" key="8">
    <source>
        <dbReference type="EMBL" id="NCI51341.1"/>
    </source>
</evidence>
<comment type="similarity">
    <text evidence="2">Belongs to the SusD family.</text>
</comment>
<evidence type="ECO:0000313" key="9">
    <source>
        <dbReference type="Proteomes" id="UP000753802"/>
    </source>
</evidence>
<evidence type="ECO:0000256" key="3">
    <source>
        <dbReference type="ARBA" id="ARBA00022729"/>
    </source>
</evidence>
<organism evidence="8 9">
    <name type="scientific">Sediminibacterium roseum</name>
    <dbReference type="NCBI Taxonomy" id="1978412"/>
    <lineage>
        <taxon>Bacteria</taxon>
        <taxon>Pseudomonadati</taxon>
        <taxon>Bacteroidota</taxon>
        <taxon>Chitinophagia</taxon>
        <taxon>Chitinophagales</taxon>
        <taxon>Chitinophagaceae</taxon>
        <taxon>Sediminibacterium</taxon>
    </lineage>
</organism>
<feature type="domain" description="RagB/SusD" evidence="6">
    <location>
        <begin position="320"/>
        <end position="477"/>
    </location>
</feature>
<keyword evidence="9" id="KW-1185">Reference proteome</keyword>
<dbReference type="RefSeq" id="WP_161819626.1">
    <property type="nucleotide sequence ID" value="NZ_JAACJS010000015.1"/>
</dbReference>
<dbReference type="Pfam" id="PF07980">
    <property type="entry name" value="SusD_RagB"/>
    <property type="match status" value="1"/>
</dbReference>
<dbReference type="Pfam" id="PF14322">
    <property type="entry name" value="SusD-like_3"/>
    <property type="match status" value="1"/>
</dbReference>
<reference evidence="8 9" key="1">
    <citation type="submission" date="2020-01" db="EMBL/GenBank/DDBJ databases">
        <title>Genome analysis.</title>
        <authorList>
            <person name="Wu S."/>
            <person name="Wang G."/>
        </authorList>
    </citation>
    <scope>NUCLEOTIDE SEQUENCE [LARGE SCALE GENOMIC DNA]</scope>
    <source>
        <strain evidence="8 9">SYL130</strain>
    </source>
</reference>
<dbReference type="Proteomes" id="UP000753802">
    <property type="component" value="Unassembled WGS sequence"/>
</dbReference>
<dbReference type="InterPro" id="IPR012944">
    <property type="entry name" value="SusD_RagB_dom"/>
</dbReference>
<comment type="subcellular location">
    <subcellularLocation>
        <location evidence="1">Cell outer membrane</location>
    </subcellularLocation>
</comment>
<evidence type="ECO:0000256" key="1">
    <source>
        <dbReference type="ARBA" id="ARBA00004442"/>
    </source>
</evidence>
<keyword evidence="5" id="KW-0998">Cell outer membrane</keyword>
<evidence type="ECO:0000259" key="7">
    <source>
        <dbReference type="Pfam" id="PF14322"/>
    </source>
</evidence>
<dbReference type="EMBL" id="JAACJS010000015">
    <property type="protein sequence ID" value="NCI51341.1"/>
    <property type="molecule type" value="Genomic_DNA"/>
</dbReference>
<keyword evidence="4" id="KW-0472">Membrane</keyword>
<sequence>MQTIHNTRPQIFITYSFIIVFLVSGCKKFVEVDPPVVSVTKENVFKTKETAVATVTGLYTYLSNTFTPFTGKMGISMLGGLLSDELTLNSSVTDTKLNAYFRNNLLVSNGADGWEPCYTFLFWTNSVIEGLQEEKALQSSVKSELIGEAKFLRAFVNFHLTNTYGAIPIVLTTDYKVNSTLSRSNISDVYAQCIKDLTEAKSLLSENYLDLNLLPYSSAARRVRVNKWAASALLSRIYLYNKQYSEAENEASLVISASQTFSLAPLKDVFLATSTEAIWQLQPTAAGWNTEDARVFVINGSPNNSRPIRLSTYLLSSFEPGDQRISNWTKDTTIGAVKYTYPFKYKIATQNKPVDEYLTVLRLGEIYLVRSEARAQQDKIALANSDLNTIRNRSGLASKSYTDKGSLLDAIFQERRVELFTEFGHRWFDLKRADKANAVMSTITPLKGGTWTTSDQLLPLPLNDILRNPNITQNPGY</sequence>
<dbReference type="InterPro" id="IPR011990">
    <property type="entry name" value="TPR-like_helical_dom_sf"/>
</dbReference>
<dbReference type="CDD" id="cd08977">
    <property type="entry name" value="SusD"/>
    <property type="match status" value="1"/>
</dbReference>
<proteinExistence type="inferred from homology"/>
<comment type="caution">
    <text evidence="8">The sequence shown here is derived from an EMBL/GenBank/DDBJ whole genome shotgun (WGS) entry which is preliminary data.</text>
</comment>
<dbReference type="InterPro" id="IPR033985">
    <property type="entry name" value="SusD-like_N"/>
</dbReference>